<organism evidence="2 3">
    <name type="scientific">Peribacillus frigoritolerans</name>
    <dbReference type="NCBI Taxonomy" id="450367"/>
    <lineage>
        <taxon>Bacteria</taxon>
        <taxon>Bacillati</taxon>
        <taxon>Bacillota</taxon>
        <taxon>Bacilli</taxon>
        <taxon>Bacillales</taxon>
        <taxon>Bacillaceae</taxon>
        <taxon>Peribacillus</taxon>
    </lineage>
</organism>
<evidence type="ECO:0000259" key="1">
    <source>
        <dbReference type="PROSITE" id="PS50075"/>
    </source>
</evidence>
<dbReference type="Pfam" id="PF00550">
    <property type="entry name" value="PP-binding"/>
    <property type="match status" value="1"/>
</dbReference>
<dbReference type="Proteomes" id="UP000680045">
    <property type="component" value="Unassembled WGS sequence"/>
</dbReference>
<protein>
    <recommendedName>
        <fullName evidence="1">Carrier domain-containing protein</fullName>
    </recommendedName>
</protein>
<proteinExistence type="predicted"/>
<reference evidence="2" key="1">
    <citation type="submission" date="2021-04" db="EMBL/GenBank/DDBJ databases">
        <title>Whole genome sequencing of Enterococci isolates from hospitalized patients.</title>
        <authorList>
            <person name="Ogoti B.M."/>
            <person name="Onyambu F.G."/>
        </authorList>
    </citation>
    <scope>NUCLEOTIDE SEQUENCE</scope>
    <source>
        <strain evidence="2">242</strain>
    </source>
</reference>
<gene>
    <name evidence="2" type="ORF">KEH51_17365</name>
</gene>
<dbReference type="SUPFAM" id="SSF47336">
    <property type="entry name" value="ACP-like"/>
    <property type="match status" value="1"/>
</dbReference>
<evidence type="ECO:0000313" key="2">
    <source>
        <dbReference type="EMBL" id="MBR8645329.1"/>
    </source>
</evidence>
<feature type="domain" description="Carrier" evidence="1">
    <location>
        <begin position="1"/>
        <end position="52"/>
    </location>
</feature>
<name>A0A941JB27_9BACI</name>
<dbReference type="AlphaFoldDB" id="A0A941JB27"/>
<sequence length="87" mass="9960">MDDNFFEHGGHSILATKLVYVMKETVLPEATLQILLENNTVNKFVEALEVDYSCSMEAVMEKDSVLDRELMEKIREISAKPVQIEKI</sequence>
<dbReference type="Gene3D" id="1.10.1200.10">
    <property type="entry name" value="ACP-like"/>
    <property type="match status" value="1"/>
</dbReference>
<dbReference type="EMBL" id="JAGTPW010000031">
    <property type="protein sequence ID" value="MBR8645329.1"/>
    <property type="molecule type" value="Genomic_DNA"/>
</dbReference>
<dbReference type="PROSITE" id="PS50075">
    <property type="entry name" value="CARRIER"/>
    <property type="match status" value="1"/>
</dbReference>
<evidence type="ECO:0000313" key="3">
    <source>
        <dbReference type="Proteomes" id="UP000680045"/>
    </source>
</evidence>
<dbReference type="InterPro" id="IPR036736">
    <property type="entry name" value="ACP-like_sf"/>
</dbReference>
<comment type="caution">
    <text evidence="2">The sequence shown here is derived from an EMBL/GenBank/DDBJ whole genome shotgun (WGS) entry which is preliminary data.</text>
</comment>
<dbReference type="InterPro" id="IPR009081">
    <property type="entry name" value="PP-bd_ACP"/>
</dbReference>
<accession>A0A941JB27</accession>